<dbReference type="PANTHER" id="PTHR43616:SF5">
    <property type="entry name" value="GLYCEROL DEHYDROGENASE 1"/>
    <property type="match status" value="1"/>
</dbReference>
<keyword evidence="7" id="KW-1185">Reference proteome</keyword>
<keyword evidence="2" id="KW-0560">Oxidoreductase</keyword>
<keyword evidence="1" id="KW-0479">Metal-binding</keyword>
<dbReference type="EMBL" id="JAGMUV010000003">
    <property type="protein sequence ID" value="KAH7166318.1"/>
    <property type="molecule type" value="Genomic_DNA"/>
</dbReference>
<dbReference type="Pfam" id="PF00465">
    <property type="entry name" value="Fe-ADH"/>
    <property type="match status" value="1"/>
</dbReference>
<dbReference type="InterPro" id="IPR001670">
    <property type="entry name" value="ADH_Fe/GldA"/>
</dbReference>
<feature type="compositionally biased region" description="Polar residues" evidence="4">
    <location>
        <begin position="236"/>
        <end position="247"/>
    </location>
</feature>
<evidence type="ECO:0000259" key="5">
    <source>
        <dbReference type="Pfam" id="PF00465"/>
    </source>
</evidence>
<dbReference type="GO" id="GO:0016614">
    <property type="term" value="F:oxidoreductase activity, acting on CH-OH group of donors"/>
    <property type="evidence" value="ECO:0007669"/>
    <property type="project" value="InterPro"/>
</dbReference>
<keyword evidence="3" id="KW-0520">NAD</keyword>
<name>A0A9P9FLJ0_9HYPO</name>
<feature type="region of interest" description="Disordered" evidence="4">
    <location>
        <begin position="1"/>
        <end position="72"/>
    </location>
</feature>
<evidence type="ECO:0000256" key="1">
    <source>
        <dbReference type="ARBA" id="ARBA00022723"/>
    </source>
</evidence>
<feature type="compositionally biased region" description="Polar residues" evidence="4">
    <location>
        <begin position="18"/>
        <end position="29"/>
    </location>
</feature>
<comment type="caution">
    <text evidence="6">The sequence shown here is derived from an EMBL/GenBank/DDBJ whole genome shotgun (WGS) entry which is preliminary data.</text>
</comment>
<evidence type="ECO:0000256" key="3">
    <source>
        <dbReference type="ARBA" id="ARBA00023027"/>
    </source>
</evidence>
<evidence type="ECO:0000256" key="4">
    <source>
        <dbReference type="SAM" id="MobiDB-lite"/>
    </source>
</evidence>
<evidence type="ECO:0000313" key="7">
    <source>
        <dbReference type="Proteomes" id="UP000738349"/>
    </source>
</evidence>
<feature type="region of interest" description="Disordered" evidence="4">
    <location>
        <begin position="236"/>
        <end position="258"/>
    </location>
</feature>
<dbReference type="InterPro" id="IPR016205">
    <property type="entry name" value="Glycerol_DH"/>
</dbReference>
<dbReference type="AlphaFoldDB" id="A0A9P9FLJ0"/>
<protein>
    <recommendedName>
        <fullName evidence="5">Alcohol dehydrogenase iron-type/glycerol dehydrogenase GldA domain-containing protein</fullName>
    </recommendedName>
</protein>
<evidence type="ECO:0000313" key="6">
    <source>
        <dbReference type="EMBL" id="KAH7166318.1"/>
    </source>
</evidence>
<organism evidence="6 7">
    <name type="scientific">Dactylonectria macrodidyma</name>
    <dbReference type="NCBI Taxonomy" id="307937"/>
    <lineage>
        <taxon>Eukaryota</taxon>
        <taxon>Fungi</taxon>
        <taxon>Dikarya</taxon>
        <taxon>Ascomycota</taxon>
        <taxon>Pezizomycotina</taxon>
        <taxon>Sordariomycetes</taxon>
        <taxon>Hypocreomycetidae</taxon>
        <taxon>Hypocreales</taxon>
        <taxon>Nectriaceae</taxon>
        <taxon>Dactylonectria</taxon>
    </lineage>
</organism>
<dbReference type="Proteomes" id="UP000738349">
    <property type="component" value="Unassembled WGS sequence"/>
</dbReference>
<proteinExistence type="predicted"/>
<feature type="region of interest" description="Disordered" evidence="4">
    <location>
        <begin position="189"/>
        <end position="214"/>
    </location>
</feature>
<dbReference type="Gene3D" id="3.40.50.1970">
    <property type="match status" value="1"/>
</dbReference>
<sequence>MKGPFTQQILVPPVSMPPVSTESNANTAAGTKISMHLAKGPPRPLSRLSASRGSVASARETGPDSGVRASSSPRIVLGPGVLDHLPQELRRLGLAAPLIVASPSRTDLTARIHAIIPGFDRCVLDPSVIERFPAHSIDDDEAVAAISGRDCVVGVGGGSALALARIIALRKGIPHVYIPTTYSGSEYMGEELSFKEPQRDRRRRKTRTASHSKPVGSKPVVIIYDEDLTISISSTLRMTTPGGTNKHGSAHPGESRHRIQDDALWSYMNLPGI</sequence>
<dbReference type="GO" id="GO:0046872">
    <property type="term" value="F:metal ion binding"/>
    <property type="evidence" value="ECO:0007669"/>
    <property type="project" value="UniProtKB-KW"/>
</dbReference>
<reference evidence="6" key="1">
    <citation type="journal article" date="2021" name="Nat. Commun.">
        <title>Genetic determinants of endophytism in the Arabidopsis root mycobiome.</title>
        <authorList>
            <person name="Mesny F."/>
            <person name="Miyauchi S."/>
            <person name="Thiergart T."/>
            <person name="Pickel B."/>
            <person name="Atanasova L."/>
            <person name="Karlsson M."/>
            <person name="Huettel B."/>
            <person name="Barry K.W."/>
            <person name="Haridas S."/>
            <person name="Chen C."/>
            <person name="Bauer D."/>
            <person name="Andreopoulos W."/>
            <person name="Pangilinan J."/>
            <person name="LaButti K."/>
            <person name="Riley R."/>
            <person name="Lipzen A."/>
            <person name="Clum A."/>
            <person name="Drula E."/>
            <person name="Henrissat B."/>
            <person name="Kohler A."/>
            <person name="Grigoriev I.V."/>
            <person name="Martin F.M."/>
            <person name="Hacquard S."/>
        </authorList>
    </citation>
    <scope>NUCLEOTIDE SEQUENCE</scope>
    <source>
        <strain evidence="6">MPI-CAGE-AT-0147</strain>
    </source>
</reference>
<dbReference type="OrthoDB" id="3360544at2759"/>
<dbReference type="SUPFAM" id="SSF56796">
    <property type="entry name" value="Dehydroquinate synthase-like"/>
    <property type="match status" value="1"/>
</dbReference>
<dbReference type="PANTHER" id="PTHR43616">
    <property type="entry name" value="GLYCEROL DEHYDROGENASE"/>
    <property type="match status" value="1"/>
</dbReference>
<feature type="domain" description="Alcohol dehydrogenase iron-type/glycerol dehydrogenase GldA" evidence="5">
    <location>
        <begin position="73"/>
        <end position="186"/>
    </location>
</feature>
<accession>A0A9P9FLJ0</accession>
<evidence type="ECO:0000256" key="2">
    <source>
        <dbReference type="ARBA" id="ARBA00023002"/>
    </source>
</evidence>
<feature type="compositionally biased region" description="Basic residues" evidence="4">
    <location>
        <begin position="200"/>
        <end position="210"/>
    </location>
</feature>
<gene>
    <name evidence="6" type="ORF">EDB81DRAFT_283781</name>
</gene>